<evidence type="ECO:0000259" key="1">
    <source>
        <dbReference type="Pfam" id="PF17131"/>
    </source>
</evidence>
<sequence length="241" mass="28536">MRYLILISLFISSIFANEADEIIKKLDNNFRGESIYMQISMNIKSLRHERTIKMQTWAKGKDKSFVKIIYPPRDKGITFLSLDNEMWNYIPKIERTIKIPPSMMLQNWMGSDISNDDMVKQSSIIDDYNAKIIKKQGDIVTIELKAKENAPVVWGKIISKVDTRYYVSTEDTFYDEYGEKIRVFSYEDVKQYGKYYLPTIWKIKPVNKKDNLTTMIIEEVKYDSKISDMYFRKSALKRFSR</sequence>
<dbReference type="OrthoDB" id="357718at2"/>
<dbReference type="Gene3D" id="2.50.20.10">
    <property type="entry name" value="Lipoprotein localisation LolA/LolB/LppX"/>
    <property type="match status" value="1"/>
</dbReference>
<keyword evidence="3" id="KW-1185">Reference proteome</keyword>
<gene>
    <name evidence="2" type="ORF">FJR48_07955</name>
</gene>
<organism evidence="2 3">
    <name type="scientific">Sulfurimonas lithotrophica</name>
    <dbReference type="NCBI Taxonomy" id="2590022"/>
    <lineage>
        <taxon>Bacteria</taxon>
        <taxon>Pseudomonadati</taxon>
        <taxon>Campylobacterota</taxon>
        <taxon>Epsilonproteobacteria</taxon>
        <taxon>Campylobacterales</taxon>
        <taxon>Sulfurimonadaceae</taxon>
        <taxon>Sulfurimonas</taxon>
    </lineage>
</organism>
<keyword evidence="2" id="KW-0449">Lipoprotein</keyword>
<dbReference type="CDD" id="cd16329">
    <property type="entry name" value="LolA_like"/>
    <property type="match status" value="1"/>
</dbReference>
<proteinExistence type="predicted"/>
<reference evidence="2 3" key="1">
    <citation type="submission" date="2019-09" db="EMBL/GenBank/DDBJ databases">
        <title>Sulfurimonas gotlandica sp. nov., a chemoautotrophic and psychrotolerant epsilonproteobacterium isolated from a pelagic redoxcline, and an emended description of the genus Sulfurimonas.</title>
        <authorList>
            <person name="Wang S."/>
            <person name="Jiang L."/>
            <person name="Shao S."/>
        </authorList>
    </citation>
    <scope>NUCLEOTIDE SEQUENCE [LARGE SCALE GENOMIC DNA]</scope>
    <source>
        <strain evidence="2 3">GYSZ_1</strain>
    </source>
</reference>
<dbReference type="RefSeq" id="WP_152307616.1">
    <property type="nucleotide sequence ID" value="NZ_CP043617.1"/>
</dbReference>
<dbReference type="Pfam" id="PF17131">
    <property type="entry name" value="LolA_like"/>
    <property type="match status" value="1"/>
</dbReference>
<dbReference type="KEGG" id="sulg:FJR48_07955"/>
<accession>A0A5P8P1T9</accession>
<dbReference type="AlphaFoldDB" id="A0A5P8P1T9"/>
<evidence type="ECO:0000313" key="2">
    <source>
        <dbReference type="EMBL" id="QFR49669.1"/>
    </source>
</evidence>
<dbReference type="InterPro" id="IPR033399">
    <property type="entry name" value="TP_0789-like"/>
</dbReference>
<protein>
    <submittedName>
        <fullName evidence="2">Outer membrane lipoprotein-sorting protein</fullName>
    </submittedName>
</protein>
<evidence type="ECO:0000313" key="3">
    <source>
        <dbReference type="Proteomes" id="UP000326944"/>
    </source>
</evidence>
<dbReference type="EMBL" id="CP043617">
    <property type="protein sequence ID" value="QFR49669.1"/>
    <property type="molecule type" value="Genomic_DNA"/>
</dbReference>
<feature type="domain" description="Uncharacterized protein TP-0789" evidence="1">
    <location>
        <begin position="60"/>
        <end position="238"/>
    </location>
</feature>
<dbReference type="Proteomes" id="UP000326944">
    <property type="component" value="Chromosome"/>
</dbReference>
<name>A0A5P8P1T9_9BACT</name>